<keyword evidence="1" id="KW-0560">Oxidoreductase</keyword>
<gene>
    <name evidence="3" type="ORF">PS2015_328</name>
</gene>
<evidence type="ECO:0000313" key="4">
    <source>
        <dbReference type="Proteomes" id="UP000065641"/>
    </source>
</evidence>
<name>A0A0S2K9Q6_9GAMM</name>
<dbReference type="AlphaFoldDB" id="A0A0S2K9Q6"/>
<dbReference type="InterPro" id="IPR006076">
    <property type="entry name" value="FAD-dep_OxRdtase"/>
</dbReference>
<dbReference type="InterPro" id="IPR036188">
    <property type="entry name" value="FAD/NAD-bd_sf"/>
</dbReference>
<protein>
    <submittedName>
        <fullName evidence="3">FAD-binding oxidoreductase</fullName>
    </submittedName>
</protein>
<dbReference type="Gene3D" id="3.50.50.60">
    <property type="entry name" value="FAD/NAD(P)-binding domain"/>
    <property type="match status" value="1"/>
</dbReference>
<accession>A0A0S2K9Q6</accession>
<dbReference type="PANTHER" id="PTHR13847">
    <property type="entry name" value="SARCOSINE DEHYDROGENASE-RELATED"/>
    <property type="match status" value="1"/>
</dbReference>
<dbReference type="GO" id="GO:0005737">
    <property type="term" value="C:cytoplasm"/>
    <property type="evidence" value="ECO:0007669"/>
    <property type="project" value="TreeGrafter"/>
</dbReference>
<feature type="domain" description="FAD dependent oxidoreductase" evidence="2">
    <location>
        <begin position="8"/>
        <end position="259"/>
    </location>
</feature>
<dbReference type="EMBL" id="CP013189">
    <property type="protein sequence ID" value="ALO45018.1"/>
    <property type="molecule type" value="Genomic_DNA"/>
</dbReference>
<keyword evidence="4" id="KW-1185">Reference proteome</keyword>
<dbReference type="KEGG" id="pspi:PS2015_328"/>
<reference evidence="3 4" key="1">
    <citation type="submission" date="2015-11" db="EMBL/GenBank/DDBJ databases">
        <authorList>
            <person name="Zhang Y."/>
            <person name="Guo Z."/>
        </authorList>
    </citation>
    <scope>NUCLEOTIDE SEQUENCE [LARGE SCALE GENOMIC DNA]</scope>
    <source>
        <strain evidence="3 4">KCTC 32221</strain>
    </source>
</reference>
<evidence type="ECO:0000256" key="1">
    <source>
        <dbReference type="ARBA" id="ARBA00023002"/>
    </source>
</evidence>
<sequence length="403" mass="44128">MLKLSTQVAIIGGGIAGLWLLNRLCQAGYDAVLLEKSALGSGQTLASQGIIHGGLKYALNGVLSPASSAIADMPKRWRACLNGQGDIDLRGTTLLSPDFYMWSGGSLRSRFKTFLGSKALQGRIDVVAPDDYPAFFKFTPNHRLTGTLYQLSDFVIDTPSLISKLARPWQKRILQCPDLQLSSDGIIFTSTEGRTHLHTDRIVLTAGAGNEALNHQWQQVTHSTLPAMQRRSLHMVTVSTDHPLPPYLHCIGDDFGMTPELTLTAHPQQNADQKKWIWYLGGELAESGVGLQPQTQQQRALQVLEQRFPWVDLQQAEVKSFMIDRAEPATADRQRPDSAYVSESGRVIVCWPTKLTLCPDLGDSVMASISESVQASGHVPDASPLHDLLPQAEVGIAPWSTET</sequence>
<dbReference type="PANTHER" id="PTHR13847:SF289">
    <property type="entry name" value="GLYCINE OXIDASE"/>
    <property type="match status" value="1"/>
</dbReference>
<dbReference type="GO" id="GO:0016491">
    <property type="term" value="F:oxidoreductase activity"/>
    <property type="evidence" value="ECO:0007669"/>
    <property type="project" value="UniProtKB-KW"/>
</dbReference>
<organism evidence="3 4">
    <name type="scientific">Pseudohongiella spirulinae</name>
    <dbReference type="NCBI Taxonomy" id="1249552"/>
    <lineage>
        <taxon>Bacteria</taxon>
        <taxon>Pseudomonadati</taxon>
        <taxon>Pseudomonadota</taxon>
        <taxon>Gammaproteobacteria</taxon>
        <taxon>Pseudomonadales</taxon>
        <taxon>Pseudohongiellaceae</taxon>
        <taxon>Pseudohongiella</taxon>
    </lineage>
</organism>
<proteinExistence type="predicted"/>
<dbReference type="Gene3D" id="3.30.9.10">
    <property type="entry name" value="D-Amino Acid Oxidase, subunit A, domain 2"/>
    <property type="match status" value="1"/>
</dbReference>
<dbReference type="SUPFAM" id="SSF51905">
    <property type="entry name" value="FAD/NAD(P)-binding domain"/>
    <property type="match status" value="1"/>
</dbReference>
<evidence type="ECO:0000313" key="3">
    <source>
        <dbReference type="EMBL" id="ALO45018.1"/>
    </source>
</evidence>
<dbReference type="Proteomes" id="UP000065641">
    <property type="component" value="Chromosome"/>
</dbReference>
<evidence type="ECO:0000259" key="2">
    <source>
        <dbReference type="Pfam" id="PF01266"/>
    </source>
</evidence>
<dbReference type="STRING" id="1249552.PS2015_328"/>
<dbReference type="Pfam" id="PF01266">
    <property type="entry name" value="DAO"/>
    <property type="match status" value="1"/>
</dbReference>